<dbReference type="AlphaFoldDB" id="A0A4R2FTZ9"/>
<organism evidence="3 6">
    <name type="scientific">Vibrio crassostreae</name>
    <dbReference type="NCBI Taxonomy" id="246167"/>
    <lineage>
        <taxon>Bacteria</taxon>
        <taxon>Pseudomonadati</taxon>
        <taxon>Pseudomonadota</taxon>
        <taxon>Gammaproteobacteria</taxon>
        <taxon>Vibrionales</taxon>
        <taxon>Vibrionaceae</taxon>
        <taxon>Vibrio</taxon>
    </lineage>
</organism>
<dbReference type="OrthoDB" id="9967605at2"/>
<evidence type="ECO:0000313" key="3">
    <source>
        <dbReference type="EMBL" id="CDS95526.1"/>
    </source>
</evidence>
<feature type="chain" id="PRO_5043747427" description="DUF305 domain-containing protein" evidence="2">
    <location>
        <begin position="21"/>
        <end position="76"/>
    </location>
</feature>
<evidence type="ECO:0000256" key="1">
    <source>
        <dbReference type="SAM" id="MobiDB-lite"/>
    </source>
</evidence>
<reference evidence="6" key="2">
    <citation type="submission" date="2014-06" db="EMBL/GenBank/DDBJ databases">
        <authorList>
            <person name="Le Roux Frederique"/>
        </authorList>
    </citation>
    <scope>NUCLEOTIDE SEQUENCE [LARGE SCALE GENOMIC DNA]</scope>
    <source>
        <strain evidence="6">J5-5</strain>
    </source>
</reference>
<accession>A0A4R2FTZ9</accession>
<dbReference type="Proteomes" id="UP000049495">
    <property type="component" value="Unassembled WGS sequence"/>
</dbReference>
<proteinExistence type="predicted"/>
<evidence type="ECO:0000313" key="5">
    <source>
        <dbReference type="Proteomes" id="UP000049077"/>
    </source>
</evidence>
<protein>
    <recommendedName>
        <fullName evidence="7">DUF305 domain-containing protein</fullName>
    </recommendedName>
</protein>
<evidence type="ECO:0000313" key="6">
    <source>
        <dbReference type="Proteomes" id="UP000049495"/>
    </source>
</evidence>
<gene>
    <name evidence="4" type="ORF">VCR4J5_710045</name>
    <name evidence="3" type="ORF">VCR5J5_1160075</name>
</gene>
<keyword evidence="2" id="KW-0732">Signal</keyword>
<dbReference type="Proteomes" id="UP000049077">
    <property type="component" value="Unassembled WGS sequence"/>
</dbReference>
<sequence>MKTVLTTMLSASLISTPIFAQDMVKDSVTEGSHNQHHSSDSNATSSADMPMMDMMQNMENHQQMIPQMYAMMTEMH</sequence>
<dbReference type="EMBL" id="CCJX01000159">
    <property type="protein sequence ID" value="CDT56373.1"/>
    <property type="molecule type" value="Genomic_DNA"/>
</dbReference>
<evidence type="ECO:0008006" key="7">
    <source>
        <dbReference type="Google" id="ProtNLM"/>
    </source>
</evidence>
<evidence type="ECO:0000313" key="4">
    <source>
        <dbReference type="EMBL" id="CDT56373.1"/>
    </source>
</evidence>
<evidence type="ECO:0000256" key="2">
    <source>
        <dbReference type="SAM" id="SignalP"/>
    </source>
</evidence>
<reference evidence="3 5" key="1">
    <citation type="submission" date="2014-06" db="EMBL/GenBank/DDBJ databases">
        <authorList>
            <person name="Le Roux F."/>
        </authorList>
    </citation>
    <scope>NUCLEOTIDE SEQUENCE</scope>
    <source>
        <strain evidence="4 5">J5-4</strain>
        <strain evidence="3">J5-5</strain>
    </source>
</reference>
<feature type="signal peptide" evidence="2">
    <location>
        <begin position="1"/>
        <end position="20"/>
    </location>
</feature>
<dbReference type="RefSeq" id="WP_048659221.1">
    <property type="nucleotide sequence ID" value="NZ_AP025479.1"/>
</dbReference>
<feature type="region of interest" description="Disordered" evidence="1">
    <location>
        <begin position="26"/>
        <end position="48"/>
    </location>
</feature>
<comment type="caution">
    <text evidence="3">The sequence shown here is derived from an EMBL/GenBank/DDBJ whole genome shotgun (WGS) entry which is preliminary data.</text>
</comment>
<dbReference type="GeneID" id="93903644"/>
<name>A0A4R2FTZ9_9VIBR</name>
<keyword evidence="5" id="KW-1185">Reference proteome</keyword>
<dbReference type="EMBL" id="CCJV01000020">
    <property type="protein sequence ID" value="CDS95526.1"/>
    <property type="molecule type" value="Genomic_DNA"/>
</dbReference>